<reference evidence="2" key="1">
    <citation type="submission" date="2017-09" db="EMBL/GenBank/DDBJ databases">
        <title>Depth-based differentiation of microbial function through sediment-hosted aquifers and enrichment of novel symbionts in the deep terrestrial subsurface.</title>
        <authorList>
            <person name="Probst A.J."/>
            <person name="Ladd B."/>
            <person name="Jarett J.K."/>
            <person name="Geller-Mcgrath D.E."/>
            <person name="Sieber C.M.K."/>
            <person name="Emerson J.B."/>
            <person name="Anantharaman K."/>
            <person name="Thomas B.C."/>
            <person name="Malmstrom R."/>
            <person name="Stieglmeier M."/>
            <person name="Klingl A."/>
            <person name="Woyke T."/>
            <person name="Ryan C.M."/>
            <person name="Banfield J.F."/>
        </authorList>
    </citation>
    <scope>NUCLEOTIDE SEQUENCE [LARGE SCALE GENOMIC DNA]</scope>
</reference>
<dbReference type="AlphaFoldDB" id="A0A2M7XBY0"/>
<organism evidence="1 2">
    <name type="scientific">Candidatus Uhrbacteria bacterium CG_4_9_14_3_um_filter_50_9</name>
    <dbReference type="NCBI Taxonomy" id="1975035"/>
    <lineage>
        <taxon>Bacteria</taxon>
        <taxon>Candidatus Uhriibacteriota</taxon>
    </lineage>
</organism>
<dbReference type="EMBL" id="PFWU01000042">
    <property type="protein sequence ID" value="PJA45375.1"/>
    <property type="molecule type" value="Genomic_DNA"/>
</dbReference>
<name>A0A2M7XBY0_9BACT</name>
<proteinExistence type="predicted"/>
<dbReference type="Proteomes" id="UP000229385">
    <property type="component" value="Unassembled WGS sequence"/>
</dbReference>
<comment type="caution">
    <text evidence="1">The sequence shown here is derived from an EMBL/GenBank/DDBJ whole genome shotgun (WGS) entry which is preliminary data.</text>
</comment>
<sequence length="510" mass="57641">MKKGEEPVCAHCGYPQQINEHAFDCPTKKPKQAEGTIEGRQRRENGFVREAPAFFVATDSFVSLPGSEHPNLIHPLFFQRSDTVLPPDMVEKTTTAQVIPTMGRAAFIEQPSTFHGEKFNYLQWKGVGENPHNVDIEESARQKGATTEFPLGKKGVSPLMFVSADGRSMLRFLGGSFYEDLLEESENHKRLSRFGLRMPEIVGTIKFSRAFCEQQGLPMPDSDEPEDIEGQTLEAYLLSHKDEIDPNLYEKLLTSSEAKSGYRSLILGQNVRAFRNVWRAEDLERIMDATQTETEKEKAISDVFTTSRQIIGEELGRELDNPEFVKAYAGILGAQTGILLANKLDHGSLSDLKQNITLAGEVVDFDATKVIDEEYLHDEQNYPDWVYKDGVPQPDLIEEWRKTQLDELFRQVYYMASHLQPLLDGLTLLHEGGREIEMNAVEAFIQGLKGTTPPEMLETLRSRLDDNASFGTAKNLYTSYDGSVDEMKRKNFDGCKELFSRLNTFLTESI</sequence>
<accession>A0A2M7XBY0</accession>
<protein>
    <submittedName>
        <fullName evidence="1">Uncharacterized protein</fullName>
    </submittedName>
</protein>
<gene>
    <name evidence="1" type="ORF">CO174_03570</name>
</gene>
<evidence type="ECO:0000313" key="2">
    <source>
        <dbReference type="Proteomes" id="UP000229385"/>
    </source>
</evidence>
<evidence type="ECO:0000313" key="1">
    <source>
        <dbReference type="EMBL" id="PJA45375.1"/>
    </source>
</evidence>